<dbReference type="SUPFAM" id="SSF53300">
    <property type="entry name" value="vWA-like"/>
    <property type="match status" value="1"/>
</dbReference>
<feature type="compositionally biased region" description="Low complexity" evidence="1">
    <location>
        <begin position="341"/>
        <end position="361"/>
    </location>
</feature>
<dbReference type="eggNOG" id="COG4548">
    <property type="taxonomic scope" value="Bacteria"/>
</dbReference>
<comment type="caution">
    <text evidence="3">The sequence shown here is derived from an EMBL/GenBank/DDBJ whole genome shotgun (WGS) entry which is preliminary data.</text>
</comment>
<keyword evidence="4" id="KW-1185">Reference proteome</keyword>
<dbReference type="PANTHER" id="PTHR41248:SF1">
    <property type="entry name" value="NORD PROTEIN"/>
    <property type="match status" value="1"/>
</dbReference>
<dbReference type="InterPro" id="IPR051928">
    <property type="entry name" value="NorD/CobT"/>
</dbReference>
<gene>
    <name evidence="3" type="ORF">BACCAP_02649</name>
</gene>
<evidence type="ECO:0000313" key="4">
    <source>
        <dbReference type="Proteomes" id="UP000003639"/>
    </source>
</evidence>
<organism evidence="3 4">
    <name type="scientific">Pseudoflavonifractor capillosus ATCC 29799</name>
    <dbReference type="NCBI Taxonomy" id="411467"/>
    <lineage>
        <taxon>Bacteria</taxon>
        <taxon>Bacillati</taxon>
        <taxon>Bacillota</taxon>
        <taxon>Clostridia</taxon>
        <taxon>Eubacteriales</taxon>
        <taxon>Oscillospiraceae</taxon>
        <taxon>Pseudoflavonifractor</taxon>
    </lineage>
</organism>
<dbReference type="EMBL" id="AAXG02000016">
    <property type="protein sequence ID" value="EDM99592.1"/>
    <property type="molecule type" value="Genomic_DNA"/>
</dbReference>
<evidence type="ECO:0000256" key="1">
    <source>
        <dbReference type="SAM" id="MobiDB-lite"/>
    </source>
</evidence>
<dbReference type="SMART" id="SM00327">
    <property type="entry name" value="VWA"/>
    <property type="match status" value="1"/>
</dbReference>
<dbReference type="Proteomes" id="UP000003639">
    <property type="component" value="Unassembled WGS sequence"/>
</dbReference>
<feature type="compositionally biased region" description="Acidic residues" evidence="1">
    <location>
        <begin position="380"/>
        <end position="390"/>
    </location>
</feature>
<dbReference type="Gene3D" id="3.40.50.410">
    <property type="entry name" value="von Willebrand factor, type A domain"/>
    <property type="match status" value="1"/>
</dbReference>
<reference evidence="3 4" key="1">
    <citation type="submission" date="2007-04" db="EMBL/GenBank/DDBJ databases">
        <authorList>
            <person name="Fulton L."/>
            <person name="Clifton S."/>
            <person name="Fulton B."/>
            <person name="Xu J."/>
            <person name="Minx P."/>
            <person name="Pepin K.H."/>
            <person name="Johnson M."/>
            <person name="Thiruvilangam P."/>
            <person name="Bhonagiri V."/>
            <person name="Nash W.E."/>
            <person name="Mardis E.R."/>
            <person name="Wilson R.K."/>
        </authorList>
    </citation>
    <scope>NUCLEOTIDE SEQUENCE [LARGE SCALE GENOMIC DNA]</scope>
    <source>
        <strain evidence="3 4">ATCC 29799</strain>
    </source>
</reference>
<dbReference type="STRING" id="411467.BACCAP_02649"/>
<dbReference type="InterPro" id="IPR002035">
    <property type="entry name" value="VWF_A"/>
</dbReference>
<dbReference type="InterPro" id="IPR036465">
    <property type="entry name" value="vWFA_dom_sf"/>
</dbReference>
<protein>
    <submittedName>
        <fullName evidence="3">von Willebrand factor type A domain protein</fullName>
    </submittedName>
</protein>
<accession>A6NWQ5</accession>
<dbReference type="PANTHER" id="PTHR41248">
    <property type="entry name" value="NORD PROTEIN"/>
    <property type="match status" value="1"/>
</dbReference>
<name>A6NWQ5_9FIRM</name>
<dbReference type="PROSITE" id="PS50234">
    <property type="entry name" value="VWFA"/>
    <property type="match status" value="1"/>
</dbReference>
<dbReference type="RefSeq" id="WP_006573179.1">
    <property type="nucleotide sequence ID" value="NZ_AAXG02000016.1"/>
</dbReference>
<sequence>MSHKKIKQLIAQKQSKITDRQFFTSRILAAHFADIAAAQTRRYGCRRRVKLDIKWEPKLPRLACTDNLLIHINAGNPFVTKQKGRQARYEMVSGLFSHELGHVLYTDFLLYQSYHSFLESGKWFPEPPPLRNITERDAEADFLAFQASDPKNRELVALVTHDILNILEDGYIENRMLLDYPGILGSSLGKIRQVQFDDHPSVEDMIEQEADGGHIWQSIRSGLLSYMLWGELKYGGTPLSDERIQMVFSLLGDLDKALVSRDARDRCRTANLILIRCWSHIKDLLENIKEQADNAASEGGGSGAGDPNDLLSTILSALAGGSEEGTGETSPVDGSPAPSEATSATGSQRAATAALAAGSADSESEEQDPEKAEAKPSGGEDGEESGEEGTEGPSADASDPESSQNGDGGLEMMPGAPGSPQQHQKVSDQEGGRIPLHDTSEVSAPEGGSTEHDDSYEGAGYTGAAADVERLLNRIAENSVTTELERQRTEELTELAQSISYGDIHDGVSKTVHRIASVSEELKEEYQSIAGDLLHISKQLQKSVLQQMQDSRRGGKQTSLLMGRRLDAHALFRTDSRVFYKNALPNEMPALCVGLLLDESGSMSWNDRATYARATAIILYDFCQALGIPITVYGHSTSRGVDLYSYAEFDAIDRDDRYRMMDISARGSNRDGAALRFVAERLVHRPEDIKLLMLVSDGQPADAGYGGTAAEEDLRGIKHEYQRKGVLFIAAAIGSDKENIERIYGDAFLDITDLTKLPVKLAGIIKRFIRY</sequence>
<feature type="compositionally biased region" description="Basic and acidic residues" evidence="1">
    <location>
        <begin position="425"/>
        <end position="440"/>
    </location>
</feature>
<dbReference type="Pfam" id="PF11775">
    <property type="entry name" value="CobT_C"/>
    <property type="match status" value="1"/>
</dbReference>
<feature type="domain" description="VWFA" evidence="2">
    <location>
        <begin position="592"/>
        <end position="743"/>
    </location>
</feature>
<evidence type="ECO:0000313" key="3">
    <source>
        <dbReference type="EMBL" id="EDM99592.1"/>
    </source>
</evidence>
<feature type="region of interest" description="Disordered" evidence="1">
    <location>
        <begin position="321"/>
        <end position="459"/>
    </location>
</feature>
<dbReference type="AlphaFoldDB" id="A6NWQ5"/>
<reference evidence="3 4" key="2">
    <citation type="submission" date="2007-06" db="EMBL/GenBank/DDBJ databases">
        <title>Draft genome sequence of Pseudoflavonifractor capillosus ATCC 29799.</title>
        <authorList>
            <person name="Sudarsanam P."/>
            <person name="Ley R."/>
            <person name="Guruge J."/>
            <person name="Turnbaugh P.J."/>
            <person name="Mahowald M."/>
            <person name="Liep D."/>
            <person name="Gordon J."/>
        </authorList>
    </citation>
    <scope>NUCLEOTIDE SEQUENCE [LARGE SCALE GENOMIC DNA]</scope>
    <source>
        <strain evidence="3 4">ATCC 29799</strain>
    </source>
</reference>
<evidence type="ECO:0000259" key="2">
    <source>
        <dbReference type="PROSITE" id="PS50234"/>
    </source>
</evidence>
<proteinExistence type="predicted"/>
<dbReference type="InterPro" id="IPR025861">
    <property type="entry name" value="CobT_VWA_dom"/>
</dbReference>